<accession>A0A975NFN5</accession>
<name>A0A975NFN5_9BRAD</name>
<reference evidence="2" key="1">
    <citation type="submission" date="2021-06" db="EMBL/GenBank/DDBJ databases">
        <title>Bradyrhizobium sp. S2-20-1 Genome sequencing.</title>
        <authorList>
            <person name="Jin L."/>
        </authorList>
    </citation>
    <scope>NUCLEOTIDE SEQUENCE</scope>
    <source>
        <strain evidence="2">S2-20-1</strain>
    </source>
</reference>
<dbReference type="RefSeq" id="WP_215622914.1">
    <property type="nucleotide sequence ID" value="NZ_CP076134.1"/>
</dbReference>
<sequence length="187" mass="20581">MTGGQIAFAFVVAVIVVLVMLYWDERSKPAPADPEADELLAEIAALQSAADDADRFAAALRREHAELTGPRDTLRHAIAVVNAARTGWHSMQSQQTNNLRLQQEVLVAAHDRDSRWIDAFLMAQARSEIVGGGKERKDLAGELQGNLRALIEEKKADGAETRTLEELLRALDAYTIETNARGSHERV</sequence>
<organism evidence="2 3">
    <name type="scientific">Bradyrhizobium sediminis</name>
    <dbReference type="NCBI Taxonomy" id="2840469"/>
    <lineage>
        <taxon>Bacteria</taxon>
        <taxon>Pseudomonadati</taxon>
        <taxon>Pseudomonadota</taxon>
        <taxon>Alphaproteobacteria</taxon>
        <taxon>Hyphomicrobiales</taxon>
        <taxon>Nitrobacteraceae</taxon>
        <taxon>Bradyrhizobium</taxon>
    </lineage>
</organism>
<evidence type="ECO:0000313" key="2">
    <source>
        <dbReference type="EMBL" id="QWG14282.1"/>
    </source>
</evidence>
<evidence type="ECO:0000313" key="3">
    <source>
        <dbReference type="Proteomes" id="UP000680839"/>
    </source>
</evidence>
<keyword evidence="1" id="KW-1133">Transmembrane helix</keyword>
<feature type="transmembrane region" description="Helical" evidence="1">
    <location>
        <begin position="6"/>
        <end position="23"/>
    </location>
</feature>
<dbReference type="AlphaFoldDB" id="A0A975NFN5"/>
<keyword evidence="1" id="KW-0812">Transmembrane</keyword>
<gene>
    <name evidence="2" type="ORF">KMZ29_06250</name>
</gene>
<evidence type="ECO:0000256" key="1">
    <source>
        <dbReference type="SAM" id="Phobius"/>
    </source>
</evidence>
<proteinExistence type="predicted"/>
<keyword evidence="1" id="KW-0472">Membrane</keyword>
<protein>
    <submittedName>
        <fullName evidence="2">Uncharacterized protein</fullName>
    </submittedName>
</protein>
<dbReference type="Proteomes" id="UP000680839">
    <property type="component" value="Chromosome"/>
</dbReference>
<dbReference type="EMBL" id="CP076134">
    <property type="protein sequence ID" value="QWG14282.1"/>
    <property type="molecule type" value="Genomic_DNA"/>
</dbReference>